<dbReference type="GO" id="GO:0016407">
    <property type="term" value="F:acetyltransferase activity"/>
    <property type="evidence" value="ECO:0007669"/>
    <property type="project" value="TreeGrafter"/>
</dbReference>
<dbReference type="EMBL" id="CP086239">
    <property type="protein sequence ID" value="WAG59465.1"/>
    <property type="molecule type" value="Genomic_DNA"/>
</dbReference>
<gene>
    <name evidence="5" type="ORF">LL038_17750</name>
</gene>
<evidence type="ECO:0000313" key="5">
    <source>
        <dbReference type="EMBL" id="WAG59465.1"/>
    </source>
</evidence>
<name>A0AA47I659_9CLOT</name>
<evidence type="ECO:0000256" key="2">
    <source>
        <dbReference type="ARBA" id="ARBA00022679"/>
    </source>
</evidence>
<evidence type="ECO:0000256" key="1">
    <source>
        <dbReference type="ARBA" id="ARBA00001938"/>
    </source>
</evidence>
<keyword evidence="3" id="KW-0012">Acyltransferase</keyword>
<dbReference type="AlphaFoldDB" id="A0AA47I659"/>
<proteinExistence type="predicted"/>
<accession>A0AA47I659</accession>
<protein>
    <submittedName>
        <fullName evidence="5">2-oxo acid dehydrogenase subunit E2</fullName>
    </submittedName>
</protein>
<dbReference type="RefSeq" id="WP_216125352.1">
    <property type="nucleotide sequence ID" value="NZ_CP086239.1"/>
</dbReference>
<dbReference type="GO" id="GO:0005737">
    <property type="term" value="C:cytoplasm"/>
    <property type="evidence" value="ECO:0007669"/>
    <property type="project" value="TreeGrafter"/>
</dbReference>
<dbReference type="Proteomes" id="UP001164733">
    <property type="component" value="Chromosome"/>
</dbReference>
<sequence length="309" mass="35761">MELKTNKSIHSERFDLQRRAVSHVTTTSWHDIPHISYIYEPDITDFYNEFKILLNNKINLENKISFNTIMLKVITEGLLKSPDLNSYIEYNHKKTEGMTHIFDEINISVPWLLPNGKMITPTIPRVEKMSLNDISEYISNLTKRIENTNVNEVFYRAVVADTIHELKRFNLSVIRRILASKIGRYRIKGLCGKEKEDYYKIPENERLTEKDIRAGTVTVSNIGSLYKNQKGFFGLLEIIPPQVFAIGIGSIQEKPGVYLNPNGNKEIGIRKILPICLAFDHRAVDFNSLVPFLKRLDEIFAKPNVIHKW</sequence>
<dbReference type="InterPro" id="IPR050743">
    <property type="entry name" value="2-oxoacid_DH_E2_comp"/>
</dbReference>
<dbReference type="Pfam" id="PF00198">
    <property type="entry name" value="2-oxoacid_dh"/>
    <property type="match status" value="2"/>
</dbReference>
<evidence type="ECO:0000313" key="6">
    <source>
        <dbReference type="Proteomes" id="UP001164733"/>
    </source>
</evidence>
<feature type="domain" description="2-oxoacid dehydrogenase acyltransferase catalytic" evidence="4">
    <location>
        <begin position="202"/>
        <end position="305"/>
    </location>
</feature>
<comment type="cofactor">
    <cofactor evidence="1">
        <name>(R)-lipoate</name>
        <dbReference type="ChEBI" id="CHEBI:83088"/>
    </cofactor>
</comment>
<dbReference type="GO" id="GO:0031405">
    <property type="term" value="F:lipoic acid binding"/>
    <property type="evidence" value="ECO:0007669"/>
    <property type="project" value="TreeGrafter"/>
</dbReference>
<dbReference type="PANTHER" id="PTHR43178:SF5">
    <property type="entry name" value="LIPOAMIDE ACYLTRANSFERASE COMPONENT OF BRANCHED-CHAIN ALPHA-KETO ACID DEHYDROGENASE COMPLEX, MITOCHONDRIAL"/>
    <property type="match status" value="1"/>
</dbReference>
<organism evidence="5 6">
    <name type="scientific">Clostridium estertheticum</name>
    <dbReference type="NCBI Taxonomy" id="238834"/>
    <lineage>
        <taxon>Bacteria</taxon>
        <taxon>Bacillati</taxon>
        <taxon>Bacillota</taxon>
        <taxon>Clostridia</taxon>
        <taxon>Eubacteriales</taxon>
        <taxon>Clostridiaceae</taxon>
        <taxon>Clostridium</taxon>
    </lineage>
</organism>
<dbReference type="PANTHER" id="PTHR43178">
    <property type="entry name" value="DIHYDROLIPOAMIDE ACETYLTRANSFERASE COMPONENT OF PYRUVATE DEHYDROGENASE COMPLEX"/>
    <property type="match status" value="1"/>
</dbReference>
<evidence type="ECO:0000259" key="4">
    <source>
        <dbReference type="Pfam" id="PF00198"/>
    </source>
</evidence>
<feature type="domain" description="2-oxoacid dehydrogenase acyltransferase catalytic" evidence="4">
    <location>
        <begin position="15"/>
        <end position="150"/>
    </location>
</feature>
<keyword evidence="2" id="KW-0808">Transferase</keyword>
<dbReference type="InterPro" id="IPR001078">
    <property type="entry name" value="2-oxoacid_DH_actylTfrase"/>
</dbReference>
<evidence type="ECO:0000256" key="3">
    <source>
        <dbReference type="ARBA" id="ARBA00023315"/>
    </source>
</evidence>
<reference evidence="5" key="1">
    <citation type="submission" date="2021-11" db="EMBL/GenBank/DDBJ databases">
        <title>Clostridia strains as spoilage organisms.</title>
        <authorList>
            <person name="Wambui J."/>
            <person name="Stevens M.J.A."/>
            <person name="Stephan R."/>
        </authorList>
    </citation>
    <scope>NUCLEOTIDE SEQUENCE</scope>
    <source>
        <strain evidence="5">CF009</strain>
    </source>
</reference>